<gene>
    <name evidence="2" type="ORF">TrRE_jg631</name>
</gene>
<feature type="compositionally biased region" description="Basic and acidic residues" evidence="1">
    <location>
        <begin position="79"/>
        <end position="93"/>
    </location>
</feature>
<dbReference type="OrthoDB" id="43523at2759"/>
<dbReference type="EMBL" id="BRXZ01003394">
    <property type="protein sequence ID" value="GMH53988.1"/>
    <property type="molecule type" value="Genomic_DNA"/>
</dbReference>
<sequence length="93" mass="9928">MSSSSAAAVSRLTKILTSSCPSVSSSLPHLTSSLTPSTMGHYSTLLEDVLERRRLQRLDTGAENKLSAAEMTKRSAHRAGFEMPEKYDGGGGK</sequence>
<organism evidence="2 3">
    <name type="scientific">Triparma retinervis</name>
    <dbReference type="NCBI Taxonomy" id="2557542"/>
    <lineage>
        <taxon>Eukaryota</taxon>
        <taxon>Sar</taxon>
        <taxon>Stramenopiles</taxon>
        <taxon>Ochrophyta</taxon>
        <taxon>Bolidophyceae</taxon>
        <taxon>Parmales</taxon>
        <taxon>Triparmaceae</taxon>
        <taxon>Triparma</taxon>
    </lineage>
</organism>
<feature type="region of interest" description="Disordered" evidence="1">
    <location>
        <begin position="61"/>
        <end position="93"/>
    </location>
</feature>
<evidence type="ECO:0000256" key="1">
    <source>
        <dbReference type="SAM" id="MobiDB-lite"/>
    </source>
</evidence>
<feature type="region of interest" description="Disordered" evidence="1">
    <location>
        <begin position="19"/>
        <end position="38"/>
    </location>
</feature>
<reference evidence="2" key="1">
    <citation type="submission" date="2022-07" db="EMBL/GenBank/DDBJ databases">
        <title>Genome analysis of Parmales, a sister group of diatoms, reveals the evolutionary specialization of diatoms from phago-mixotrophs to photoautotrophs.</title>
        <authorList>
            <person name="Ban H."/>
            <person name="Sato S."/>
            <person name="Yoshikawa S."/>
            <person name="Kazumasa Y."/>
            <person name="Nakamura Y."/>
            <person name="Ichinomiya M."/>
            <person name="Saitoh K."/>
            <person name="Sato N."/>
            <person name="Blanc-Mathieu R."/>
            <person name="Endo H."/>
            <person name="Kuwata A."/>
            <person name="Ogata H."/>
        </authorList>
    </citation>
    <scope>NUCLEOTIDE SEQUENCE</scope>
</reference>
<comment type="caution">
    <text evidence="2">The sequence shown here is derived from an EMBL/GenBank/DDBJ whole genome shotgun (WGS) entry which is preliminary data.</text>
</comment>
<proteinExistence type="predicted"/>
<evidence type="ECO:0000313" key="2">
    <source>
        <dbReference type="EMBL" id="GMH53988.1"/>
    </source>
</evidence>
<dbReference type="AlphaFoldDB" id="A0A9W7DT11"/>
<keyword evidence="3" id="KW-1185">Reference proteome</keyword>
<name>A0A9W7DT11_9STRA</name>
<protein>
    <submittedName>
        <fullName evidence="2">Uncharacterized protein</fullName>
    </submittedName>
</protein>
<evidence type="ECO:0000313" key="3">
    <source>
        <dbReference type="Proteomes" id="UP001165082"/>
    </source>
</evidence>
<accession>A0A9W7DT11</accession>
<dbReference type="Proteomes" id="UP001165082">
    <property type="component" value="Unassembled WGS sequence"/>
</dbReference>